<dbReference type="EMBL" id="PGTD01000016">
    <property type="protein sequence ID" value="PJE29230.1"/>
    <property type="molecule type" value="Genomic_DNA"/>
</dbReference>
<evidence type="ECO:0000313" key="4">
    <source>
        <dbReference type="Proteomes" id="UP000231702"/>
    </source>
</evidence>
<reference evidence="1 4" key="2">
    <citation type="journal article" date="2018" name="Int. J. Syst. Evol. Microbiol.">
        <title>Pseudooceanicola lipolyticus sp. nov., a marine alphaproteobacterium, reclassification of Oceanicola flagellatus as Pseudooceanicola flagellatus comb. nov. and emended description of the genus Pseudooceanicola.</title>
        <authorList>
            <person name="Huang M.-M."/>
            <person name="Guo L.-L."/>
            <person name="Wu Y.-H."/>
            <person name="Lai Q.-L."/>
            <person name="Shao Z.-Z."/>
            <person name="Wang C.-S."/>
            <person name="Wu M."/>
            <person name="Xu X.-W."/>
        </authorList>
    </citation>
    <scope>NUCLEOTIDE SEQUENCE [LARGE SCALE GENOMIC DNA]</scope>
    <source>
        <strain evidence="1 4">Ar-45</strain>
    </source>
</reference>
<accession>A0A285IHX1</accession>
<dbReference type="Gene3D" id="2.40.128.140">
    <property type="entry name" value="Outer membrane protein"/>
    <property type="match status" value="1"/>
</dbReference>
<evidence type="ECO:0000313" key="1">
    <source>
        <dbReference type="EMBL" id="PJE29230.1"/>
    </source>
</evidence>
<sequence length="302" mass="32320">MRSLFAAGTLLFLIALGLAAPASARERLGYGRLISNDFIGGGQDRWRTGSVASSRVWGPGWDGQLPDRAGELLELRFLGQIIAPDNLETPAPGDRRYATALSFGLHSHFDLGGYETALGGDLVITGEETGLPGFQDALHDLLDVPGPSDATRAAAVPSGVHPTLVLESGRSFSAGPAQLRPFVEGRMGDETLLRAGVDISFGAIGRGELMVRDPVTGQRYRVVQDEAARGSSFVLGGDIAHVASSIYLSDAELREDRSRLRAGMHWQGDTMSGFYGLTWLGEEFSGQDEGQLIGSVRLKFEF</sequence>
<gene>
    <name evidence="1" type="ORF">CVM39_11035</name>
    <name evidence="2" type="ORF">SAMN06297129_1160</name>
</gene>
<proteinExistence type="predicted"/>
<protein>
    <submittedName>
        <fullName evidence="1">DUF2219 domain-containing protein</fullName>
    </submittedName>
</protein>
<evidence type="ECO:0000313" key="3">
    <source>
        <dbReference type="Proteomes" id="UP000231655"/>
    </source>
</evidence>
<dbReference type="Proteomes" id="UP000231655">
    <property type="component" value="Unassembled WGS sequence"/>
</dbReference>
<dbReference type="AlphaFoldDB" id="A0A285IHX1"/>
<reference evidence="2 3" key="1">
    <citation type="submission" date="2017-09" db="EMBL/GenBank/DDBJ databases">
        <authorList>
            <person name="Ehlers B."/>
            <person name="Leendertz F.H."/>
        </authorList>
    </citation>
    <scope>NUCLEOTIDE SEQUENCE [LARGE SCALE GENOMIC DNA]</scope>
    <source>
        <strain evidence="2 3">CGMCC 1.12662</strain>
    </source>
</reference>
<dbReference type="Proteomes" id="UP000231702">
    <property type="component" value="Unassembled WGS sequence"/>
</dbReference>
<dbReference type="EMBL" id="OBEA01000002">
    <property type="protein sequence ID" value="SNY47387.1"/>
    <property type="molecule type" value="Genomic_DNA"/>
</dbReference>
<evidence type="ECO:0000313" key="2">
    <source>
        <dbReference type="EMBL" id="SNY47387.1"/>
    </source>
</evidence>
<dbReference type="RefSeq" id="WP_097145346.1">
    <property type="nucleotide sequence ID" value="NZ_OBEA01000002.1"/>
</dbReference>
<organism evidence="2 3">
    <name type="scientific">Pseudooceanicola antarcticus</name>
    <dbReference type="NCBI Taxonomy" id="1247613"/>
    <lineage>
        <taxon>Bacteria</taxon>
        <taxon>Pseudomonadati</taxon>
        <taxon>Pseudomonadota</taxon>
        <taxon>Alphaproteobacteria</taxon>
        <taxon>Rhodobacterales</taxon>
        <taxon>Paracoccaceae</taxon>
        <taxon>Pseudooceanicola</taxon>
    </lineage>
</organism>
<name>A0A285IHX1_9RHOB</name>
<keyword evidence="4" id="KW-1185">Reference proteome</keyword>
<dbReference type="OrthoDB" id="7721289at2"/>
<dbReference type="InterPro" id="IPR037107">
    <property type="entry name" value="Put_OMP_sf"/>
</dbReference>